<dbReference type="OrthoDB" id="384778at2"/>
<organism evidence="2 3">
    <name type="scientific">Acholeplasma brassicae</name>
    <dbReference type="NCBI Taxonomy" id="61635"/>
    <lineage>
        <taxon>Bacteria</taxon>
        <taxon>Bacillati</taxon>
        <taxon>Mycoplasmatota</taxon>
        <taxon>Mollicutes</taxon>
        <taxon>Acholeplasmatales</taxon>
        <taxon>Acholeplasmataceae</taxon>
        <taxon>Acholeplasma</taxon>
    </lineage>
</organism>
<dbReference type="RefSeq" id="WP_030004733.1">
    <property type="nucleotide sequence ID" value="NC_022549.1"/>
</dbReference>
<keyword evidence="1" id="KW-1133">Transmembrane helix</keyword>
<proteinExistence type="predicted"/>
<protein>
    <submittedName>
        <fullName evidence="2">Uncharacterized protein</fullName>
    </submittedName>
</protein>
<name>U4KNL9_9MOLU</name>
<keyword evidence="1" id="KW-0472">Membrane</keyword>
<accession>U4KNL9</accession>
<gene>
    <name evidence="2" type="ORF">BN85308500</name>
</gene>
<dbReference type="Proteomes" id="UP000032737">
    <property type="component" value="Chromosome"/>
</dbReference>
<dbReference type="HOGENOM" id="CLU_1544292_0_0_14"/>
<evidence type="ECO:0000313" key="2">
    <source>
        <dbReference type="EMBL" id="CCV65871.1"/>
    </source>
</evidence>
<evidence type="ECO:0000256" key="1">
    <source>
        <dbReference type="SAM" id="Phobius"/>
    </source>
</evidence>
<evidence type="ECO:0000313" key="3">
    <source>
        <dbReference type="Proteomes" id="UP000032737"/>
    </source>
</evidence>
<feature type="transmembrane region" description="Helical" evidence="1">
    <location>
        <begin position="30"/>
        <end position="51"/>
    </location>
</feature>
<dbReference type="EMBL" id="FO681348">
    <property type="protein sequence ID" value="CCV65871.1"/>
    <property type="molecule type" value="Genomic_DNA"/>
</dbReference>
<dbReference type="STRING" id="61635.BN85308500"/>
<feature type="transmembrane region" description="Helical" evidence="1">
    <location>
        <begin position="57"/>
        <end position="76"/>
    </location>
</feature>
<keyword evidence="1" id="KW-0812">Transmembrane</keyword>
<dbReference type="KEGG" id="abra:BN85308500"/>
<sequence>MSKKQEDPKVLSPYQIDKFSKIPPGIKIGFLKFWTGGAVFMLAFATLMPNFDSLDRYVMLVLLLTIAGEYLIQNVIKMMNNDKKPTLQYLQYRTDKRYLSIWLSLLYQFIVVLVIFLLTEWVIGPYHLSIDSLLFGKSNSIGPFTFGILYFLIDYLWINLRNIVILAQHKNKK</sequence>
<feature type="transmembrane region" description="Helical" evidence="1">
    <location>
        <begin position="144"/>
        <end position="167"/>
    </location>
</feature>
<reference evidence="2 3" key="1">
    <citation type="journal article" date="2013" name="J. Mol. Microbiol. Biotechnol.">
        <title>Analysis of the Complete Genomes of Acholeplasma brassicae , A. palmae and A. laidlawii and Their Comparison to the Obligate Parasites from ' Candidatus Phytoplasma'.</title>
        <authorList>
            <person name="Kube M."/>
            <person name="Siewert C."/>
            <person name="Migdoll A.M."/>
            <person name="Duduk B."/>
            <person name="Holz S."/>
            <person name="Rabus R."/>
            <person name="Seemuller E."/>
            <person name="Mitrovic J."/>
            <person name="Muller I."/>
            <person name="Buttner C."/>
            <person name="Reinhardt R."/>
        </authorList>
    </citation>
    <scope>NUCLEOTIDE SEQUENCE [LARGE SCALE GENOMIC DNA]</scope>
    <source>
        <strain evidence="3">0502</strain>
    </source>
</reference>
<keyword evidence="3" id="KW-1185">Reference proteome</keyword>
<feature type="transmembrane region" description="Helical" evidence="1">
    <location>
        <begin position="97"/>
        <end position="124"/>
    </location>
</feature>
<dbReference type="AlphaFoldDB" id="U4KNL9"/>